<dbReference type="Gene3D" id="2.20.100.10">
    <property type="entry name" value="Thrombospondin type-1 (TSP1) repeat"/>
    <property type="match status" value="6"/>
</dbReference>
<keyword evidence="3" id="KW-0245">EGF-like domain</keyword>
<keyword evidence="7" id="KW-0325">Glycoprotein</keyword>
<dbReference type="InterPro" id="IPR036383">
    <property type="entry name" value="TSP1_rpt_sf"/>
</dbReference>
<sequence length="588" mass="63135">MAWTSCSSTCGDSVRTRARTCTNPAPSQGGQDCAGSSQESHSCHMAPCSVDGGWSAWIAWSPCSSSCGNGQKTRARSCVNPAPSAGGKDCVGSIYEMQPCFGAACSVDGHWSDWMRWSPCSSTCGSGMKTRARMCTNPAPSQGGKDCVGSPYEMQQCFEIICPVDGNWGDWSSWSQCSASCGGGNEVRSRNCSNPAPSHGGKPCAGDPTQSQTCANTTCPVGSECPSCDENLNCQWGSVCDVSETCMIRSFPHSPFTVHCSKIQDCEFEKSKLPKGEIFCCYDLDGVWSQWGSWSSCSVTCGPGRQTRARSCTNPAPAHGGLSCSGNSNEERNCSQVSSCRVDGGWSNWMAWSTCSVSCGAGMQTRARMCSNPVPSNGGSYCVGDVYQTQTCATAACGGLACPTCDNNLICTFNNTCDSSETCMIRSYHGTRFSVHCSKQINSLQNQYDDDASLHGDEPDDDNEDSDDNDEIMTTNTIQEEAPRMSEESAKQPQTASIASATKRKAAGPGRQDQVKNRLLEMAEIEHCKKMTILQLKEDILKLKKQKLENEIKLSERDLPVPQPSTCGGPLGTDSNNNSGYFWQPYAQ</sequence>
<dbReference type="HOGENOM" id="CLU_464029_0_0_1"/>
<feature type="region of interest" description="Disordered" evidence="8">
    <location>
        <begin position="555"/>
        <end position="588"/>
    </location>
</feature>
<dbReference type="FunFam" id="2.20.100.10:FF:000007">
    <property type="entry name" value="Thrombospondin 1"/>
    <property type="match status" value="4"/>
</dbReference>
<evidence type="ECO:0000256" key="1">
    <source>
        <dbReference type="ARBA" id="ARBA00004613"/>
    </source>
</evidence>
<dbReference type="PROSITE" id="PS50092">
    <property type="entry name" value="TSP1"/>
    <property type="match status" value="6"/>
</dbReference>
<keyword evidence="2" id="KW-0964">Secreted</keyword>
<dbReference type="FunCoup" id="K1QCZ8">
    <property type="interactions" value="45"/>
</dbReference>
<evidence type="ECO:0000256" key="3">
    <source>
        <dbReference type="ARBA" id="ARBA00022536"/>
    </source>
</evidence>
<dbReference type="FunFam" id="2.20.100.10:FF:000001">
    <property type="entry name" value="semaphorin-5A isoform X1"/>
    <property type="match status" value="1"/>
</dbReference>
<name>K1QCZ8_MAGGI</name>
<evidence type="ECO:0000256" key="5">
    <source>
        <dbReference type="ARBA" id="ARBA00022737"/>
    </source>
</evidence>
<feature type="compositionally biased region" description="Acidic residues" evidence="8">
    <location>
        <begin position="458"/>
        <end position="471"/>
    </location>
</feature>
<feature type="compositionally biased region" description="Polar residues" evidence="8">
    <location>
        <begin position="491"/>
        <end position="500"/>
    </location>
</feature>
<feature type="compositionally biased region" description="Polar residues" evidence="8">
    <location>
        <begin position="573"/>
        <end position="588"/>
    </location>
</feature>
<gene>
    <name evidence="9" type="ORF">CGI_10008627</name>
</gene>
<comment type="subcellular location">
    <subcellularLocation>
        <location evidence="1">Secreted</location>
    </subcellularLocation>
</comment>
<dbReference type="PANTHER" id="PTHR22906:SF43">
    <property type="entry name" value="PROPERDIN"/>
    <property type="match status" value="1"/>
</dbReference>
<dbReference type="SUPFAM" id="SSF82895">
    <property type="entry name" value="TSP-1 type 1 repeat"/>
    <property type="match status" value="6"/>
</dbReference>
<evidence type="ECO:0000256" key="2">
    <source>
        <dbReference type="ARBA" id="ARBA00022525"/>
    </source>
</evidence>
<reference evidence="9" key="1">
    <citation type="journal article" date="2012" name="Nature">
        <title>The oyster genome reveals stress adaptation and complexity of shell formation.</title>
        <authorList>
            <person name="Zhang G."/>
            <person name="Fang X."/>
            <person name="Guo X."/>
            <person name="Li L."/>
            <person name="Luo R."/>
            <person name="Xu F."/>
            <person name="Yang P."/>
            <person name="Zhang L."/>
            <person name="Wang X."/>
            <person name="Qi H."/>
            <person name="Xiong Z."/>
            <person name="Que H."/>
            <person name="Xie Y."/>
            <person name="Holland P.W."/>
            <person name="Paps J."/>
            <person name="Zhu Y."/>
            <person name="Wu F."/>
            <person name="Chen Y."/>
            <person name="Wang J."/>
            <person name="Peng C."/>
            <person name="Meng J."/>
            <person name="Yang L."/>
            <person name="Liu J."/>
            <person name="Wen B."/>
            <person name="Zhang N."/>
            <person name="Huang Z."/>
            <person name="Zhu Q."/>
            <person name="Feng Y."/>
            <person name="Mount A."/>
            <person name="Hedgecock D."/>
            <person name="Xu Z."/>
            <person name="Liu Y."/>
            <person name="Domazet-Loso T."/>
            <person name="Du Y."/>
            <person name="Sun X."/>
            <person name="Zhang S."/>
            <person name="Liu B."/>
            <person name="Cheng P."/>
            <person name="Jiang X."/>
            <person name="Li J."/>
            <person name="Fan D."/>
            <person name="Wang W."/>
            <person name="Fu W."/>
            <person name="Wang T."/>
            <person name="Wang B."/>
            <person name="Zhang J."/>
            <person name="Peng Z."/>
            <person name="Li Y."/>
            <person name="Li N."/>
            <person name="Wang J."/>
            <person name="Chen M."/>
            <person name="He Y."/>
            <person name="Tan F."/>
            <person name="Song X."/>
            <person name="Zheng Q."/>
            <person name="Huang R."/>
            <person name="Yang H."/>
            <person name="Du X."/>
            <person name="Chen L."/>
            <person name="Yang M."/>
            <person name="Gaffney P.M."/>
            <person name="Wang S."/>
            <person name="Luo L."/>
            <person name="She Z."/>
            <person name="Ming Y."/>
            <person name="Huang W."/>
            <person name="Zhang S."/>
            <person name="Huang B."/>
            <person name="Zhang Y."/>
            <person name="Qu T."/>
            <person name="Ni P."/>
            <person name="Miao G."/>
            <person name="Wang J."/>
            <person name="Wang Q."/>
            <person name="Steinberg C.E."/>
            <person name="Wang H."/>
            <person name="Li N."/>
            <person name="Qian L."/>
            <person name="Zhang G."/>
            <person name="Li Y."/>
            <person name="Yang H."/>
            <person name="Liu X."/>
            <person name="Wang J."/>
            <person name="Yin Y."/>
            <person name="Wang J."/>
        </authorList>
    </citation>
    <scope>NUCLEOTIDE SEQUENCE [LARGE SCALE GENOMIC DNA]</scope>
    <source>
        <strain evidence="9">05x7-T-G4-1.051#20</strain>
    </source>
</reference>
<keyword evidence="5" id="KW-0677">Repeat</keyword>
<dbReference type="FunFam" id="2.20.100.10:FF:000067">
    <property type="entry name" value="Hemicentin 1"/>
    <property type="match status" value="1"/>
</dbReference>
<evidence type="ECO:0000256" key="6">
    <source>
        <dbReference type="ARBA" id="ARBA00023157"/>
    </source>
</evidence>
<feature type="compositionally biased region" description="Basic and acidic residues" evidence="8">
    <location>
        <begin position="481"/>
        <end position="490"/>
    </location>
</feature>
<proteinExistence type="predicted"/>
<accession>K1QCZ8</accession>
<evidence type="ECO:0000256" key="7">
    <source>
        <dbReference type="ARBA" id="ARBA00023180"/>
    </source>
</evidence>
<dbReference type="GO" id="GO:0005576">
    <property type="term" value="C:extracellular region"/>
    <property type="evidence" value="ECO:0007669"/>
    <property type="project" value="UniProtKB-SubCell"/>
</dbReference>
<feature type="region of interest" description="Disordered" evidence="8">
    <location>
        <begin position="449"/>
        <end position="513"/>
    </location>
</feature>
<keyword evidence="4" id="KW-0732">Signal</keyword>
<evidence type="ECO:0000256" key="8">
    <source>
        <dbReference type="SAM" id="MobiDB-lite"/>
    </source>
</evidence>
<evidence type="ECO:0000313" key="9">
    <source>
        <dbReference type="EMBL" id="EKC19396.1"/>
    </source>
</evidence>
<dbReference type="InParanoid" id="K1QCZ8"/>
<dbReference type="InterPro" id="IPR052065">
    <property type="entry name" value="Compl_asym_regulator"/>
</dbReference>
<dbReference type="AlphaFoldDB" id="K1QCZ8"/>
<organism evidence="9">
    <name type="scientific">Magallana gigas</name>
    <name type="common">Pacific oyster</name>
    <name type="synonym">Crassostrea gigas</name>
    <dbReference type="NCBI Taxonomy" id="29159"/>
    <lineage>
        <taxon>Eukaryota</taxon>
        <taxon>Metazoa</taxon>
        <taxon>Spiralia</taxon>
        <taxon>Lophotrochozoa</taxon>
        <taxon>Mollusca</taxon>
        <taxon>Bivalvia</taxon>
        <taxon>Autobranchia</taxon>
        <taxon>Pteriomorphia</taxon>
        <taxon>Ostreida</taxon>
        <taxon>Ostreoidea</taxon>
        <taxon>Ostreidae</taxon>
        <taxon>Magallana</taxon>
    </lineage>
</organism>
<dbReference type="SMART" id="SM00209">
    <property type="entry name" value="TSP1"/>
    <property type="match status" value="6"/>
</dbReference>
<protein>
    <submittedName>
        <fullName evidence="9">Hemicentin-1</fullName>
    </submittedName>
</protein>
<keyword evidence="6" id="KW-1015">Disulfide bond</keyword>
<dbReference type="PRINTS" id="PR01705">
    <property type="entry name" value="TSP1REPEAT"/>
</dbReference>
<dbReference type="PANTHER" id="PTHR22906">
    <property type="entry name" value="PROPERDIN"/>
    <property type="match status" value="1"/>
</dbReference>
<dbReference type="InterPro" id="IPR000884">
    <property type="entry name" value="TSP1_rpt"/>
</dbReference>
<dbReference type="Pfam" id="PF00090">
    <property type="entry name" value="TSP_1"/>
    <property type="match status" value="6"/>
</dbReference>
<evidence type="ECO:0000256" key="4">
    <source>
        <dbReference type="ARBA" id="ARBA00022729"/>
    </source>
</evidence>
<dbReference type="EMBL" id="JH818581">
    <property type="protein sequence ID" value="EKC19396.1"/>
    <property type="molecule type" value="Genomic_DNA"/>
</dbReference>